<evidence type="ECO:0000256" key="1">
    <source>
        <dbReference type="SAM" id="MobiDB-lite"/>
    </source>
</evidence>
<dbReference type="AlphaFoldDB" id="A0A6J7V9A6"/>
<name>A0A6J7V9A6_9ZZZZ</name>
<sequence>MPVFAVIDGGIEYVSTGSTSATCARRFPLAIPALRPASGSEMTDPPDTSEPVPADVGSAINATVGAG</sequence>
<dbReference type="EMBL" id="CAFBRA010000021">
    <property type="protein sequence ID" value="CAB5073408.1"/>
    <property type="molecule type" value="Genomic_DNA"/>
</dbReference>
<feature type="region of interest" description="Disordered" evidence="1">
    <location>
        <begin position="36"/>
        <end position="67"/>
    </location>
</feature>
<proteinExistence type="predicted"/>
<organism evidence="2">
    <name type="scientific">freshwater metagenome</name>
    <dbReference type="NCBI Taxonomy" id="449393"/>
    <lineage>
        <taxon>unclassified sequences</taxon>
        <taxon>metagenomes</taxon>
        <taxon>ecological metagenomes</taxon>
    </lineage>
</organism>
<evidence type="ECO:0000313" key="2">
    <source>
        <dbReference type="EMBL" id="CAB5073408.1"/>
    </source>
</evidence>
<accession>A0A6J7V9A6</accession>
<reference evidence="2" key="1">
    <citation type="submission" date="2020-05" db="EMBL/GenBank/DDBJ databases">
        <authorList>
            <person name="Chiriac C."/>
            <person name="Salcher M."/>
            <person name="Ghai R."/>
            <person name="Kavagutti S V."/>
        </authorList>
    </citation>
    <scope>NUCLEOTIDE SEQUENCE</scope>
</reference>
<gene>
    <name evidence="2" type="ORF">UFOPK4382_00462</name>
</gene>
<protein>
    <submittedName>
        <fullName evidence="2">Unannotated protein</fullName>
    </submittedName>
</protein>